<keyword evidence="3" id="KW-1185">Reference proteome</keyword>
<gene>
    <name evidence="2" type="ORF">MERR_LOCUS791</name>
</gene>
<reference evidence="2" key="1">
    <citation type="submission" date="2020-01" db="EMBL/GenBank/DDBJ databases">
        <authorList>
            <person name="Mishra B."/>
        </authorList>
    </citation>
    <scope>NUCLEOTIDE SEQUENCE [LARGE SCALE GENOMIC DNA]</scope>
</reference>
<accession>A0A6D2HFS2</accession>
<name>A0A6D2HFS2_9BRAS</name>
<protein>
    <submittedName>
        <fullName evidence="2">Uncharacterized protein</fullName>
    </submittedName>
</protein>
<dbReference type="EMBL" id="CACVBM020000054">
    <property type="protein sequence ID" value="CAA7013557.1"/>
    <property type="molecule type" value="Genomic_DNA"/>
</dbReference>
<comment type="caution">
    <text evidence="2">The sequence shown here is derived from an EMBL/GenBank/DDBJ whole genome shotgun (WGS) entry which is preliminary data.</text>
</comment>
<organism evidence="2 3">
    <name type="scientific">Microthlaspi erraticum</name>
    <dbReference type="NCBI Taxonomy" id="1685480"/>
    <lineage>
        <taxon>Eukaryota</taxon>
        <taxon>Viridiplantae</taxon>
        <taxon>Streptophyta</taxon>
        <taxon>Embryophyta</taxon>
        <taxon>Tracheophyta</taxon>
        <taxon>Spermatophyta</taxon>
        <taxon>Magnoliopsida</taxon>
        <taxon>eudicotyledons</taxon>
        <taxon>Gunneridae</taxon>
        <taxon>Pentapetalae</taxon>
        <taxon>rosids</taxon>
        <taxon>malvids</taxon>
        <taxon>Brassicales</taxon>
        <taxon>Brassicaceae</taxon>
        <taxon>Coluteocarpeae</taxon>
        <taxon>Microthlaspi</taxon>
    </lineage>
</organism>
<dbReference type="AlphaFoldDB" id="A0A6D2HFS2"/>
<evidence type="ECO:0000313" key="3">
    <source>
        <dbReference type="Proteomes" id="UP000467841"/>
    </source>
</evidence>
<sequence length="99" mass="11259">MAETGAVEGEEVGADTGKEAAEPPILTLTWMKPEGAMEVFDFHYEASSFLEQQRRLGDLYYSLQPDCISEPRPPVSLEEKRLFRRWPVIPSNRSQVTML</sequence>
<feature type="region of interest" description="Disordered" evidence="1">
    <location>
        <begin position="1"/>
        <end position="20"/>
    </location>
</feature>
<proteinExistence type="predicted"/>
<evidence type="ECO:0000256" key="1">
    <source>
        <dbReference type="SAM" id="MobiDB-lite"/>
    </source>
</evidence>
<evidence type="ECO:0000313" key="2">
    <source>
        <dbReference type="EMBL" id="CAA7013557.1"/>
    </source>
</evidence>
<dbReference type="Proteomes" id="UP000467841">
    <property type="component" value="Unassembled WGS sequence"/>
</dbReference>